<sequence>MVGIGTKLTLAEFLALPDGDVYCEFVDGEAVPKVSPKFFHSSLQGALCRLIRVWCKGRGRVLPEWAILLKRQDKDWAPVPDLTYISYERLPKSWRRNEACPAIPELVIEIISPDQSMKEFEEKAKDYLAAGVPRVWVIDPEAILIKSFLTDGSSQVYTDNTVILDELLPGLELTTRQIFEEAELID</sequence>
<gene>
    <name evidence="2" type="ORF">E5S67_02103</name>
</gene>
<reference evidence="2 3" key="1">
    <citation type="journal article" date="2020" name="Sci. Rep.">
        <title>A novel cyanobacterial geosmin producer, revising GeoA distribution and dispersion patterns in Bacteria.</title>
        <authorList>
            <person name="Churro C."/>
            <person name="Semedo-Aguiar A.P."/>
            <person name="Silva A.D."/>
            <person name="Pereira-Leal J.B."/>
            <person name="Leite R.B."/>
        </authorList>
    </citation>
    <scope>NUCLEOTIDE SEQUENCE [LARGE SCALE GENOMIC DNA]</scope>
    <source>
        <strain evidence="2 3">IPMA8</strain>
    </source>
</reference>
<dbReference type="InterPro" id="IPR012296">
    <property type="entry name" value="Nuclease_put_TT1808"/>
</dbReference>
<feature type="domain" description="Putative restriction endonuclease" evidence="1">
    <location>
        <begin position="11"/>
        <end position="175"/>
    </location>
</feature>
<evidence type="ECO:0000259" key="1">
    <source>
        <dbReference type="Pfam" id="PF05685"/>
    </source>
</evidence>
<dbReference type="PANTHER" id="PTHR34107:SF1">
    <property type="entry name" value="SLL0198 PROTEIN"/>
    <property type="match status" value="1"/>
</dbReference>
<dbReference type="PANTHER" id="PTHR34107">
    <property type="entry name" value="SLL0198 PROTEIN-RELATED"/>
    <property type="match status" value="1"/>
</dbReference>
<evidence type="ECO:0000313" key="2">
    <source>
        <dbReference type="EMBL" id="NQE34379.1"/>
    </source>
</evidence>
<protein>
    <recommendedName>
        <fullName evidence="1">Putative restriction endonuclease domain-containing protein</fullName>
    </recommendedName>
</protein>
<name>A0ABX2CVD5_9CYAN</name>
<dbReference type="RefSeq" id="WP_172186989.1">
    <property type="nucleotide sequence ID" value="NZ_CAWPPK010000224.1"/>
</dbReference>
<evidence type="ECO:0000313" key="3">
    <source>
        <dbReference type="Proteomes" id="UP000702425"/>
    </source>
</evidence>
<dbReference type="Proteomes" id="UP000702425">
    <property type="component" value="Unassembled WGS sequence"/>
</dbReference>
<accession>A0ABX2CVD5</accession>
<dbReference type="InterPro" id="IPR011335">
    <property type="entry name" value="Restrct_endonuc-II-like"/>
</dbReference>
<dbReference type="CDD" id="cd06260">
    <property type="entry name" value="DUF820-like"/>
    <property type="match status" value="1"/>
</dbReference>
<comment type="caution">
    <text evidence="2">The sequence shown here is derived from an EMBL/GenBank/DDBJ whole genome shotgun (WGS) entry which is preliminary data.</text>
</comment>
<dbReference type="InterPro" id="IPR008538">
    <property type="entry name" value="Uma2"/>
</dbReference>
<keyword evidence="3" id="KW-1185">Reference proteome</keyword>
<dbReference type="Gene3D" id="3.90.1570.10">
    <property type="entry name" value="tt1808, chain A"/>
    <property type="match status" value="1"/>
</dbReference>
<dbReference type="SUPFAM" id="SSF52980">
    <property type="entry name" value="Restriction endonuclease-like"/>
    <property type="match status" value="1"/>
</dbReference>
<dbReference type="EMBL" id="SRRZ01000030">
    <property type="protein sequence ID" value="NQE34379.1"/>
    <property type="molecule type" value="Genomic_DNA"/>
</dbReference>
<proteinExistence type="predicted"/>
<dbReference type="Pfam" id="PF05685">
    <property type="entry name" value="Uma2"/>
    <property type="match status" value="1"/>
</dbReference>
<organism evidence="2 3">
    <name type="scientific">Microcoleus asticus IPMA8</name>
    <dbReference type="NCBI Taxonomy" id="2563858"/>
    <lineage>
        <taxon>Bacteria</taxon>
        <taxon>Bacillati</taxon>
        <taxon>Cyanobacteriota</taxon>
        <taxon>Cyanophyceae</taxon>
        <taxon>Oscillatoriophycideae</taxon>
        <taxon>Oscillatoriales</taxon>
        <taxon>Microcoleaceae</taxon>
        <taxon>Microcoleus</taxon>
        <taxon>Microcoleus asticus</taxon>
    </lineage>
</organism>